<dbReference type="PANTHER" id="PTHR30055:SF229">
    <property type="entry name" value="HTH-TYPE TRANSCRIPTIONAL REPRESSOR RV1474C"/>
    <property type="match status" value="1"/>
</dbReference>
<gene>
    <name evidence="7" type="ORF">HLB23_01030</name>
</gene>
<protein>
    <submittedName>
        <fullName evidence="7">TetR/AcrR family transcriptional regulator</fullName>
    </submittedName>
</protein>
<dbReference type="InterPro" id="IPR001647">
    <property type="entry name" value="HTH_TetR"/>
</dbReference>
<dbReference type="PANTHER" id="PTHR30055">
    <property type="entry name" value="HTH-TYPE TRANSCRIPTIONAL REGULATOR RUTR"/>
    <property type="match status" value="1"/>
</dbReference>
<reference evidence="7 8" key="1">
    <citation type="submission" date="2020-05" db="EMBL/GenBank/DDBJ databases">
        <title>MicrobeNet Type strains.</title>
        <authorList>
            <person name="Nicholson A.C."/>
        </authorList>
    </citation>
    <scope>NUCLEOTIDE SEQUENCE [LARGE SCALE GENOMIC DNA]</scope>
    <source>
        <strain evidence="7 8">JCM 3224</strain>
    </source>
</reference>
<dbReference type="InterPro" id="IPR023772">
    <property type="entry name" value="DNA-bd_HTH_TetR-type_CS"/>
</dbReference>
<dbReference type="InterPro" id="IPR009057">
    <property type="entry name" value="Homeodomain-like_sf"/>
</dbReference>
<keyword evidence="3 5" id="KW-0238">DNA-binding</keyword>
<evidence type="ECO:0000313" key="8">
    <source>
        <dbReference type="Proteomes" id="UP000586827"/>
    </source>
</evidence>
<dbReference type="PROSITE" id="PS01081">
    <property type="entry name" value="HTH_TETR_1"/>
    <property type="match status" value="1"/>
</dbReference>
<evidence type="ECO:0000256" key="2">
    <source>
        <dbReference type="ARBA" id="ARBA00023015"/>
    </source>
</evidence>
<dbReference type="RefSeq" id="WP_067520507.1">
    <property type="nucleotide sequence ID" value="NZ_JABELX010000001.1"/>
</dbReference>
<dbReference type="Pfam" id="PF13977">
    <property type="entry name" value="TetR_C_6"/>
    <property type="match status" value="1"/>
</dbReference>
<dbReference type="InterPro" id="IPR039538">
    <property type="entry name" value="BetI_C"/>
</dbReference>
<feature type="domain" description="HTH tetR-type" evidence="6">
    <location>
        <begin position="11"/>
        <end position="71"/>
    </location>
</feature>
<keyword evidence="1" id="KW-0678">Repressor</keyword>
<dbReference type="PROSITE" id="PS50977">
    <property type="entry name" value="HTH_TETR_2"/>
    <property type="match status" value="1"/>
</dbReference>
<sequence length="214" mass="23618">MPRPIDPQRHRARQLQIVDAGLTAFAEHGYAGATTAVICRIAGIGSGTFFHYFPTKDALLVAILEQSAAETREFFEQQADAADPRRVLHDYVEHAVSGLIDPRAAGFISVVGGLTHRPEIARALHADDETARTALQAIVRTAQHDRRVRVDVDAERLAEWIVLLLDGFAARVATNDNFVAEREKHMLNEQVGFLLGDRAQPVPNEAALPPRFRS</sequence>
<dbReference type="SUPFAM" id="SSF46689">
    <property type="entry name" value="Homeodomain-like"/>
    <property type="match status" value="1"/>
</dbReference>
<proteinExistence type="predicted"/>
<dbReference type="Gene3D" id="1.10.357.10">
    <property type="entry name" value="Tetracycline Repressor, domain 2"/>
    <property type="match status" value="1"/>
</dbReference>
<dbReference type="InterPro" id="IPR036271">
    <property type="entry name" value="Tet_transcr_reg_TetR-rel_C_sf"/>
</dbReference>
<keyword evidence="4" id="KW-0804">Transcription</keyword>
<evidence type="ECO:0000313" key="7">
    <source>
        <dbReference type="EMBL" id="NNH68478.1"/>
    </source>
</evidence>
<comment type="caution">
    <text evidence="7">The sequence shown here is derived from an EMBL/GenBank/DDBJ whole genome shotgun (WGS) entry which is preliminary data.</text>
</comment>
<evidence type="ECO:0000256" key="1">
    <source>
        <dbReference type="ARBA" id="ARBA00022491"/>
    </source>
</evidence>
<evidence type="ECO:0000256" key="3">
    <source>
        <dbReference type="ARBA" id="ARBA00023125"/>
    </source>
</evidence>
<dbReference type="InterPro" id="IPR050109">
    <property type="entry name" value="HTH-type_TetR-like_transc_reg"/>
</dbReference>
<dbReference type="PRINTS" id="PR00455">
    <property type="entry name" value="HTHTETR"/>
</dbReference>
<accession>A0A849BU15</accession>
<evidence type="ECO:0000256" key="5">
    <source>
        <dbReference type="PROSITE-ProRule" id="PRU00335"/>
    </source>
</evidence>
<name>A0A849BU15_9NOCA</name>
<organism evidence="7 8">
    <name type="scientific">Nocardia uniformis</name>
    <dbReference type="NCBI Taxonomy" id="53432"/>
    <lineage>
        <taxon>Bacteria</taxon>
        <taxon>Bacillati</taxon>
        <taxon>Actinomycetota</taxon>
        <taxon>Actinomycetes</taxon>
        <taxon>Mycobacteriales</taxon>
        <taxon>Nocardiaceae</taxon>
        <taxon>Nocardia</taxon>
    </lineage>
</organism>
<keyword evidence="8" id="KW-1185">Reference proteome</keyword>
<dbReference type="Pfam" id="PF00440">
    <property type="entry name" value="TetR_N"/>
    <property type="match status" value="1"/>
</dbReference>
<feature type="DNA-binding region" description="H-T-H motif" evidence="5">
    <location>
        <begin position="34"/>
        <end position="53"/>
    </location>
</feature>
<evidence type="ECO:0000256" key="4">
    <source>
        <dbReference type="ARBA" id="ARBA00023163"/>
    </source>
</evidence>
<keyword evidence="2" id="KW-0805">Transcription regulation</keyword>
<dbReference type="Proteomes" id="UP000586827">
    <property type="component" value="Unassembled WGS sequence"/>
</dbReference>
<dbReference type="EMBL" id="JABELX010000001">
    <property type="protein sequence ID" value="NNH68478.1"/>
    <property type="molecule type" value="Genomic_DNA"/>
</dbReference>
<dbReference type="GO" id="GO:0003700">
    <property type="term" value="F:DNA-binding transcription factor activity"/>
    <property type="evidence" value="ECO:0007669"/>
    <property type="project" value="TreeGrafter"/>
</dbReference>
<evidence type="ECO:0000259" key="6">
    <source>
        <dbReference type="PROSITE" id="PS50977"/>
    </source>
</evidence>
<dbReference type="AlphaFoldDB" id="A0A849BU15"/>
<dbReference type="SUPFAM" id="SSF48498">
    <property type="entry name" value="Tetracyclin repressor-like, C-terminal domain"/>
    <property type="match status" value="1"/>
</dbReference>
<dbReference type="GO" id="GO:0000976">
    <property type="term" value="F:transcription cis-regulatory region binding"/>
    <property type="evidence" value="ECO:0007669"/>
    <property type="project" value="TreeGrafter"/>
</dbReference>